<organism evidence="7 8">
    <name type="scientific">Saccharospirillum mangrovi</name>
    <dbReference type="NCBI Taxonomy" id="2161747"/>
    <lineage>
        <taxon>Bacteria</taxon>
        <taxon>Pseudomonadati</taxon>
        <taxon>Pseudomonadota</taxon>
        <taxon>Gammaproteobacteria</taxon>
        <taxon>Oceanospirillales</taxon>
        <taxon>Saccharospirillaceae</taxon>
        <taxon>Saccharospirillum</taxon>
    </lineage>
</organism>
<evidence type="ECO:0000313" key="7">
    <source>
        <dbReference type="EMBL" id="MFC3853536.1"/>
    </source>
</evidence>
<evidence type="ECO:0000259" key="6">
    <source>
        <dbReference type="Pfam" id="PF13462"/>
    </source>
</evidence>
<accession>A0ABV7ZZD1</accession>
<dbReference type="InterPro" id="IPR012336">
    <property type="entry name" value="Thioredoxin-like_fold"/>
</dbReference>
<evidence type="ECO:0000256" key="1">
    <source>
        <dbReference type="ARBA" id="ARBA00005791"/>
    </source>
</evidence>
<evidence type="ECO:0000256" key="5">
    <source>
        <dbReference type="ARBA" id="ARBA00023284"/>
    </source>
</evidence>
<gene>
    <name evidence="7" type="ORF">ACFOOG_11885</name>
</gene>
<dbReference type="PANTHER" id="PTHR13887:SF14">
    <property type="entry name" value="DISULFIDE BOND FORMATION PROTEIN D"/>
    <property type="match status" value="1"/>
</dbReference>
<protein>
    <submittedName>
        <fullName evidence="7">DsbA family protein</fullName>
    </submittedName>
</protein>
<sequence>MLKQWTITIGLIAILVLAGGLGTWAAQATFERSSGQMNDLENRLRELGLTESQLQNTIAQGIETFIIDQQMAQARAEQERQDALAARLRPINPQEDFIAGSLNAEFSMIEYSDYECPFCKRFHATARSFVRDNVSVNWAHRHFPLPNHNPMATQAAMGAECVGYLADAAAYWAYTDAYYERTRSSGRGVEGQTVQQLMEEVGVSSADAQTCLNDPQILARVQAMTDEGQAAGVSGTPGVFIRHNPTGQVMRIPGAVPLPQLQASFNQFRASVGG</sequence>
<keyword evidence="8" id="KW-1185">Reference proteome</keyword>
<evidence type="ECO:0000256" key="2">
    <source>
        <dbReference type="ARBA" id="ARBA00022729"/>
    </source>
</evidence>
<dbReference type="Proteomes" id="UP001595617">
    <property type="component" value="Unassembled WGS sequence"/>
</dbReference>
<dbReference type="PANTHER" id="PTHR13887">
    <property type="entry name" value="GLUTATHIONE S-TRANSFERASE KAPPA"/>
    <property type="match status" value="1"/>
</dbReference>
<evidence type="ECO:0000313" key="8">
    <source>
        <dbReference type="Proteomes" id="UP001595617"/>
    </source>
</evidence>
<dbReference type="InterPro" id="IPR036249">
    <property type="entry name" value="Thioredoxin-like_sf"/>
</dbReference>
<reference evidence="8" key="1">
    <citation type="journal article" date="2019" name="Int. J. Syst. Evol. Microbiol.">
        <title>The Global Catalogue of Microorganisms (GCM) 10K type strain sequencing project: providing services to taxonomists for standard genome sequencing and annotation.</title>
        <authorList>
            <consortium name="The Broad Institute Genomics Platform"/>
            <consortium name="The Broad Institute Genome Sequencing Center for Infectious Disease"/>
            <person name="Wu L."/>
            <person name="Ma J."/>
        </authorList>
    </citation>
    <scope>NUCLEOTIDE SEQUENCE [LARGE SCALE GENOMIC DNA]</scope>
    <source>
        <strain evidence="8">IBRC 10765</strain>
    </source>
</reference>
<comment type="caution">
    <text evidence="7">The sequence shown here is derived from an EMBL/GenBank/DDBJ whole genome shotgun (WGS) entry which is preliminary data.</text>
</comment>
<keyword evidence="4" id="KW-1015">Disulfide bond</keyword>
<dbReference type="SUPFAM" id="SSF52833">
    <property type="entry name" value="Thioredoxin-like"/>
    <property type="match status" value="1"/>
</dbReference>
<dbReference type="RefSeq" id="WP_380696782.1">
    <property type="nucleotide sequence ID" value="NZ_JBHRYR010000003.1"/>
</dbReference>
<comment type="similarity">
    <text evidence="1">Belongs to the thioredoxin family. DsbA subfamily.</text>
</comment>
<keyword evidence="2" id="KW-0732">Signal</keyword>
<keyword evidence="3" id="KW-0560">Oxidoreductase</keyword>
<name>A0ABV7ZZD1_9GAMM</name>
<proteinExistence type="inferred from homology"/>
<dbReference type="EMBL" id="JBHRYR010000003">
    <property type="protein sequence ID" value="MFC3853536.1"/>
    <property type="molecule type" value="Genomic_DNA"/>
</dbReference>
<evidence type="ECO:0000256" key="4">
    <source>
        <dbReference type="ARBA" id="ARBA00023157"/>
    </source>
</evidence>
<dbReference type="Pfam" id="PF13462">
    <property type="entry name" value="Thioredoxin_4"/>
    <property type="match status" value="1"/>
</dbReference>
<feature type="domain" description="Thioredoxin-like fold" evidence="6">
    <location>
        <begin position="95"/>
        <end position="243"/>
    </location>
</feature>
<evidence type="ECO:0000256" key="3">
    <source>
        <dbReference type="ARBA" id="ARBA00023002"/>
    </source>
</evidence>
<dbReference type="Gene3D" id="3.40.30.10">
    <property type="entry name" value="Glutaredoxin"/>
    <property type="match status" value="1"/>
</dbReference>
<keyword evidence="5" id="KW-0676">Redox-active center</keyword>